<dbReference type="Gene3D" id="1.10.10.1320">
    <property type="entry name" value="Anti-sigma factor, zinc-finger domain"/>
    <property type="match status" value="1"/>
</dbReference>
<evidence type="ECO:0000256" key="7">
    <source>
        <dbReference type="ARBA" id="ARBA00024353"/>
    </source>
</evidence>
<evidence type="ECO:0000256" key="6">
    <source>
        <dbReference type="ARBA" id="ARBA00023136"/>
    </source>
</evidence>
<protein>
    <recommendedName>
        <fullName evidence="8">Anti-sigma-W factor RsiW</fullName>
    </recommendedName>
    <alternativeName>
        <fullName evidence="10">Regulator of SigK</fullName>
    </alternativeName>
    <alternativeName>
        <fullName evidence="9">Sigma-K anti-sigma factor RskA</fullName>
    </alternativeName>
</protein>
<evidence type="ECO:0000256" key="10">
    <source>
        <dbReference type="ARBA" id="ARBA00030803"/>
    </source>
</evidence>
<dbReference type="AlphaFoldDB" id="A0A168NFH5"/>
<evidence type="ECO:0000256" key="8">
    <source>
        <dbReference type="ARBA" id="ARBA00024438"/>
    </source>
</evidence>
<dbReference type="Pfam" id="PF10099">
    <property type="entry name" value="RskA_C"/>
    <property type="match status" value="1"/>
</dbReference>
<evidence type="ECO:0000313" key="14">
    <source>
        <dbReference type="EMBL" id="OAB45743.1"/>
    </source>
</evidence>
<dbReference type="InterPro" id="IPR041916">
    <property type="entry name" value="Anti_sigma_zinc_sf"/>
</dbReference>
<keyword evidence="4 11" id="KW-0812">Transmembrane</keyword>
<comment type="caution">
    <text evidence="14">The sequence shown here is derived from an EMBL/GenBank/DDBJ whole genome shotgun (WGS) entry which is preliminary data.</text>
</comment>
<proteinExistence type="inferred from homology"/>
<evidence type="ECO:0000256" key="5">
    <source>
        <dbReference type="ARBA" id="ARBA00022989"/>
    </source>
</evidence>
<evidence type="ECO:0000313" key="15">
    <source>
        <dbReference type="Proteomes" id="UP000077355"/>
    </source>
</evidence>
<dbReference type="InterPro" id="IPR051474">
    <property type="entry name" value="Anti-sigma-K/W_factor"/>
</dbReference>
<evidence type="ECO:0000259" key="13">
    <source>
        <dbReference type="Pfam" id="PF13490"/>
    </source>
</evidence>
<comment type="similarity">
    <text evidence="7">Belongs to the zinc-associated anti-sigma factor (ZAS) superfamily. Anti-sigma-W factor family.</text>
</comment>
<feature type="transmembrane region" description="Helical" evidence="11">
    <location>
        <begin position="159"/>
        <end position="178"/>
    </location>
</feature>
<evidence type="ECO:0000259" key="12">
    <source>
        <dbReference type="Pfam" id="PF10099"/>
    </source>
</evidence>
<feature type="domain" description="Putative zinc-finger" evidence="13">
    <location>
        <begin position="13"/>
        <end position="39"/>
    </location>
</feature>
<evidence type="ECO:0000256" key="4">
    <source>
        <dbReference type="ARBA" id="ARBA00022692"/>
    </source>
</evidence>
<keyword evidence="6 11" id="KW-0472">Membrane</keyword>
<dbReference type="Proteomes" id="UP000077355">
    <property type="component" value="Unassembled WGS sequence"/>
</dbReference>
<evidence type="ECO:0000256" key="3">
    <source>
        <dbReference type="ARBA" id="ARBA00022475"/>
    </source>
</evidence>
<dbReference type="Pfam" id="PF13490">
    <property type="entry name" value="zf-HC2"/>
    <property type="match status" value="1"/>
</dbReference>
<dbReference type="PANTHER" id="PTHR37461:SF1">
    <property type="entry name" value="ANTI-SIGMA-K FACTOR RSKA"/>
    <property type="match status" value="1"/>
</dbReference>
<dbReference type="PANTHER" id="PTHR37461">
    <property type="entry name" value="ANTI-SIGMA-K FACTOR RSKA"/>
    <property type="match status" value="1"/>
</dbReference>
<sequence>MNERANECCDWADMYVLGGLDAVDTVEFEAHLQTCVACQDQVQELREVVDLLPLAVEEVQPPEGMRTRILSHVLNTSKVSEDKVDASDEEHNVVEQTSNRKHGEDIQNLANEVLQVGKEVLQVEPTLSDRGGMVSAQAVETPSGSWIPARRNTRRSSLLLWRTVSVGLAAAVAGLAIYTSQLQRDVNGLTNQLTTMNQPAQGLRTNEAVQLNPQAKDIVAKGLATIVIDDKGTHLVVQAEKLPELTGNQAFQVWLIKGDVKQNAGTFLANSKGTGAVYYSFDPDEYDTVAITLEPDAMGQQPRGQIILAAPIKES</sequence>
<dbReference type="GO" id="GO:0005886">
    <property type="term" value="C:plasma membrane"/>
    <property type="evidence" value="ECO:0007669"/>
    <property type="project" value="UniProtKB-SubCell"/>
</dbReference>
<keyword evidence="3" id="KW-1003">Cell membrane</keyword>
<dbReference type="InterPro" id="IPR018764">
    <property type="entry name" value="RskA_C"/>
</dbReference>
<feature type="domain" description="Anti-sigma K factor RskA C-terminal" evidence="12">
    <location>
        <begin position="168"/>
        <end position="305"/>
    </location>
</feature>
<keyword evidence="15" id="KW-1185">Reference proteome</keyword>
<gene>
    <name evidence="14" type="ORF">PBAT_12610</name>
</gene>
<dbReference type="InterPro" id="IPR027383">
    <property type="entry name" value="Znf_put"/>
</dbReference>
<evidence type="ECO:0000256" key="9">
    <source>
        <dbReference type="ARBA" id="ARBA00029829"/>
    </source>
</evidence>
<evidence type="ECO:0000256" key="11">
    <source>
        <dbReference type="SAM" id="Phobius"/>
    </source>
</evidence>
<accession>A0A168NFH5</accession>
<evidence type="ECO:0000256" key="1">
    <source>
        <dbReference type="ARBA" id="ARBA00004167"/>
    </source>
</evidence>
<organism evidence="14 15">
    <name type="scientific">Paenibacillus antarcticus</name>
    <dbReference type="NCBI Taxonomy" id="253703"/>
    <lineage>
        <taxon>Bacteria</taxon>
        <taxon>Bacillati</taxon>
        <taxon>Bacillota</taxon>
        <taxon>Bacilli</taxon>
        <taxon>Bacillales</taxon>
        <taxon>Paenibacillaceae</taxon>
        <taxon>Paenibacillus</taxon>
    </lineage>
</organism>
<dbReference type="GO" id="GO:0006417">
    <property type="term" value="P:regulation of translation"/>
    <property type="evidence" value="ECO:0007669"/>
    <property type="project" value="TreeGrafter"/>
</dbReference>
<dbReference type="EMBL" id="LVJI01000016">
    <property type="protein sequence ID" value="OAB45743.1"/>
    <property type="molecule type" value="Genomic_DNA"/>
</dbReference>
<dbReference type="GO" id="GO:0016989">
    <property type="term" value="F:sigma factor antagonist activity"/>
    <property type="evidence" value="ECO:0007669"/>
    <property type="project" value="TreeGrafter"/>
</dbReference>
<name>A0A168NFH5_9BACL</name>
<dbReference type="RefSeq" id="WP_169810115.1">
    <property type="nucleotide sequence ID" value="NZ_CP043611.1"/>
</dbReference>
<comment type="subcellular location">
    <subcellularLocation>
        <location evidence="2">Cell membrane</location>
    </subcellularLocation>
    <subcellularLocation>
        <location evidence="1">Membrane</location>
        <topology evidence="1">Single-pass membrane protein</topology>
    </subcellularLocation>
</comment>
<keyword evidence="5 11" id="KW-1133">Transmembrane helix</keyword>
<reference evidence="14 15" key="1">
    <citation type="submission" date="2016-03" db="EMBL/GenBank/DDBJ databases">
        <title>Draft genome sequence of Paenibacillus antarcticus CECT 5836.</title>
        <authorList>
            <person name="Shin S.-K."/>
            <person name="Yi H."/>
        </authorList>
    </citation>
    <scope>NUCLEOTIDE SEQUENCE [LARGE SCALE GENOMIC DNA]</scope>
    <source>
        <strain evidence="14 15">CECT 5836</strain>
    </source>
</reference>
<evidence type="ECO:0000256" key="2">
    <source>
        <dbReference type="ARBA" id="ARBA00004236"/>
    </source>
</evidence>